<name>A0AAV9F2K8_ACOCL</name>
<feature type="transmembrane region" description="Helical" evidence="2">
    <location>
        <begin position="324"/>
        <end position="347"/>
    </location>
</feature>
<evidence type="ECO:0000313" key="3">
    <source>
        <dbReference type="EMBL" id="KAK1319816.1"/>
    </source>
</evidence>
<evidence type="ECO:0000256" key="1">
    <source>
        <dbReference type="SAM" id="MobiDB-lite"/>
    </source>
</evidence>
<dbReference type="AlphaFoldDB" id="A0AAV9F2K8"/>
<keyword evidence="2" id="KW-1133">Transmembrane helix</keyword>
<reference evidence="3" key="2">
    <citation type="submission" date="2023-06" db="EMBL/GenBank/DDBJ databases">
        <authorList>
            <person name="Ma L."/>
            <person name="Liu K.-W."/>
            <person name="Li Z."/>
            <person name="Hsiao Y.-Y."/>
            <person name="Qi Y."/>
            <person name="Fu T."/>
            <person name="Tang G."/>
            <person name="Zhang D."/>
            <person name="Sun W.-H."/>
            <person name="Liu D.-K."/>
            <person name="Li Y."/>
            <person name="Chen G.-Z."/>
            <person name="Liu X.-D."/>
            <person name="Liao X.-Y."/>
            <person name="Jiang Y.-T."/>
            <person name="Yu X."/>
            <person name="Hao Y."/>
            <person name="Huang J."/>
            <person name="Zhao X.-W."/>
            <person name="Ke S."/>
            <person name="Chen Y.-Y."/>
            <person name="Wu W.-L."/>
            <person name="Hsu J.-L."/>
            <person name="Lin Y.-F."/>
            <person name="Huang M.-D."/>
            <person name="Li C.-Y."/>
            <person name="Huang L."/>
            <person name="Wang Z.-W."/>
            <person name="Zhao X."/>
            <person name="Zhong W.-Y."/>
            <person name="Peng D.-H."/>
            <person name="Ahmad S."/>
            <person name="Lan S."/>
            <person name="Zhang J.-S."/>
            <person name="Tsai W.-C."/>
            <person name="Van De Peer Y."/>
            <person name="Liu Z.-J."/>
        </authorList>
    </citation>
    <scope>NUCLEOTIDE SEQUENCE</scope>
    <source>
        <strain evidence="3">CP</strain>
        <tissue evidence="3">Leaves</tissue>
    </source>
</reference>
<keyword evidence="2" id="KW-0472">Membrane</keyword>
<dbReference type="EMBL" id="JAUJYO010000004">
    <property type="protein sequence ID" value="KAK1319816.1"/>
    <property type="molecule type" value="Genomic_DNA"/>
</dbReference>
<feature type="transmembrane region" description="Helical" evidence="2">
    <location>
        <begin position="114"/>
        <end position="132"/>
    </location>
</feature>
<proteinExistence type="predicted"/>
<keyword evidence="4" id="KW-1185">Reference proteome</keyword>
<dbReference type="PANTHER" id="PTHR35313">
    <property type="entry name" value="NO EXINE FORMATION 1"/>
    <property type="match status" value="1"/>
</dbReference>
<sequence length="519" mass="57499">MDYVLVTVAMLGGAASAGAFAVGLVNDAFGSVAFTAIAMMVSASGAIVVGFPLWLLPLPLISGFYLARFFTKKSLPSYFTFVGLASLMVAWFVRHNFWDLNIWMAGMALKSFCKLIVASVIVAMAIPGLALLPSKLRFLTEIGLISHALLLCYIENRFFNYSSIYFFGFDDEVMYPSYMVIMTTFFGLALVRKLVSDHQIGDKAVWVLTCLYFAKLSMLFITSKSVLWMSAILLLAVSPPLLLYKDKTKVSSKMKVWQGYAHAGVVAVSAWLCRETVFEVLQWWNGRVPSDGLLMGSYILLTGLACIPIVALHFSHVQTAKRSLVLVIATGLLFIFMQPPISLSWAFQSTLINAAHQSVDDVSIYGFIATKPSWPSLVAYLDSLAYPSSSHIHHSRQIHSRTESLLCSWSRDHLRHLHLCRVLLPSNDTLSPPCHNNCLCVHLHSLHPLSISIQSKNPAMGVCPISGPLPRDIPIGRSVESNKKHPEKEKEKEKTSSQICSLLKGQGCLFWAYMPPYSC</sequence>
<accession>A0AAV9F2K8</accession>
<feature type="transmembrane region" description="Helical" evidence="2">
    <location>
        <begin position="203"/>
        <end position="221"/>
    </location>
</feature>
<feature type="region of interest" description="Disordered" evidence="1">
    <location>
        <begin position="473"/>
        <end position="496"/>
    </location>
</feature>
<evidence type="ECO:0000256" key="2">
    <source>
        <dbReference type="SAM" id="Phobius"/>
    </source>
</evidence>
<feature type="transmembrane region" description="Helical" evidence="2">
    <location>
        <begin position="292"/>
        <end position="312"/>
    </location>
</feature>
<feature type="compositionally biased region" description="Basic and acidic residues" evidence="1">
    <location>
        <begin position="480"/>
        <end position="495"/>
    </location>
</feature>
<evidence type="ECO:0000313" key="4">
    <source>
        <dbReference type="Proteomes" id="UP001180020"/>
    </source>
</evidence>
<reference evidence="3" key="1">
    <citation type="journal article" date="2023" name="Nat. Commun.">
        <title>Diploid and tetraploid genomes of Acorus and the evolution of monocots.</title>
        <authorList>
            <person name="Ma L."/>
            <person name="Liu K.W."/>
            <person name="Li Z."/>
            <person name="Hsiao Y.Y."/>
            <person name="Qi Y."/>
            <person name="Fu T."/>
            <person name="Tang G.D."/>
            <person name="Zhang D."/>
            <person name="Sun W.H."/>
            <person name="Liu D.K."/>
            <person name="Li Y."/>
            <person name="Chen G.Z."/>
            <person name="Liu X.D."/>
            <person name="Liao X.Y."/>
            <person name="Jiang Y.T."/>
            <person name="Yu X."/>
            <person name="Hao Y."/>
            <person name="Huang J."/>
            <person name="Zhao X.W."/>
            <person name="Ke S."/>
            <person name="Chen Y.Y."/>
            <person name="Wu W.L."/>
            <person name="Hsu J.L."/>
            <person name="Lin Y.F."/>
            <person name="Huang M.D."/>
            <person name="Li C.Y."/>
            <person name="Huang L."/>
            <person name="Wang Z.W."/>
            <person name="Zhao X."/>
            <person name="Zhong W.Y."/>
            <person name="Peng D.H."/>
            <person name="Ahmad S."/>
            <person name="Lan S."/>
            <person name="Zhang J.S."/>
            <person name="Tsai W.C."/>
            <person name="Van de Peer Y."/>
            <person name="Liu Z.J."/>
        </authorList>
    </citation>
    <scope>NUCLEOTIDE SEQUENCE</scope>
    <source>
        <strain evidence="3">CP</strain>
    </source>
</reference>
<feature type="transmembrane region" description="Helical" evidence="2">
    <location>
        <begin position="256"/>
        <end position="272"/>
    </location>
</feature>
<keyword evidence="2" id="KW-0812">Transmembrane</keyword>
<feature type="transmembrane region" description="Helical" evidence="2">
    <location>
        <begin position="227"/>
        <end position="244"/>
    </location>
</feature>
<feature type="transmembrane region" description="Helical" evidence="2">
    <location>
        <begin position="31"/>
        <end position="55"/>
    </location>
</feature>
<dbReference type="Proteomes" id="UP001180020">
    <property type="component" value="Unassembled WGS sequence"/>
</dbReference>
<dbReference type="PANTHER" id="PTHR35313:SF1">
    <property type="entry name" value="NO EXINE FORMATION 1"/>
    <property type="match status" value="1"/>
</dbReference>
<feature type="transmembrane region" description="Helical" evidence="2">
    <location>
        <begin position="173"/>
        <end position="191"/>
    </location>
</feature>
<evidence type="ECO:0008006" key="5">
    <source>
        <dbReference type="Google" id="ProtNLM"/>
    </source>
</evidence>
<protein>
    <recommendedName>
        <fullName evidence="5">No exine formation 1</fullName>
    </recommendedName>
</protein>
<feature type="transmembrane region" description="Helical" evidence="2">
    <location>
        <begin position="75"/>
        <end position="94"/>
    </location>
</feature>
<gene>
    <name evidence="3" type="ORF">QJS10_CPB04g00086</name>
</gene>
<organism evidence="3 4">
    <name type="scientific">Acorus calamus</name>
    <name type="common">Sweet flag</name>
    <dbReference type="NCBI Taxonomy" id="4465"/>
    <lineage>
        <taxon>Eukaryota</taxon>
        <taxon>Viridiplantae</taxon>
        <taxon>Streptophyta</taxon>
        <taxon>Embryophyta</taxon>
        <taxon>Tracheophyta</taxon>
        <taxon>Spermatophyta</taxon>
        <taxon>Magnoliopsida</taxon>
        <taxon>Liliopsida</taxon>
        <taxon>Acoraceae</taxon>
        <taxon>Acorus</taxon>
    </lineage>
</organism>
<comment type="caution">
    <text evidence="3">The sequence shown here is derived from an EMBL/GenBank/DDBJ whole genome shotgun (WGS) entry which is preliminary data.</text>
</comment>